<sequence>MKTVHAAICGILFLALLVSPGRAVSDILSLPIAGDAYIEEAHATLILPKKPGSVTGDVAIRSGIMMNDEVTLVQGVVSNSPSGSYCNDGGEKWCSFAYISTLDKFNSKTQIWEQSTYVDGKLSSTVASSRGQVGIAFYLTILCADGSACAEHPEHSWTNVSVVLNKADRNFGRRKELKFNATGGNMTSSDGKTWKIDDIKVPAQKAN</sequence>
<comment type="caution">
    <text evidence="2">The sequence shown here is derived from an EMBL/GenBank/DDBJ whole genome shotgun (WGS) entry which is preliminary data.</text>
</comment>
<feature type="signal peptide" evidence="1">
    <location>
        <begin position="1"/>
        <end position="23"/>
    </location>
</feature>
<keyword evidence="3" id="KW-1185">Reference proteome</keyword>
<keyword evidence="1" id="KW-0732">Signal</keyword>
<evidence type="ECO:0000256" key="1">
    <source>
        <dbReference type="SAM" id="SignalP"/>
    </source>
</evidence>
<dbReference type="EMBL" id="PJEX01000120">
    <property type="protein sequence ID" value="TKW54854.1"/>
    <property type="molecule type" value="Genomic_DNA"/>
</dbReference>
<evidence type="ECO:0000313" key="2">
    <source>
        <dbReference type="EMBL" id="TKW54854.1"/>
    </source>
</evidence>
<organism evidence="2 3">
    <name type="scientific">Colletotrichum tanaceti</name>
    <dbReference type="NCBI Taxonomy" id="1306861"/>
    <lineage>
        <taxon>Eukaryota</taxon>
        <taxon>Fungi</taxon>
        <taxon>Dikarya</taxon>
        <taxon>Ascomycota</taxon>
        <taxon>Pezizomycotina</taxon>
        <taxon>Sordariomycetes</taxon>
        <taxon>Hypocreomycetidae</taxon>
        <taxon>Glomerellales</taxon>
        <taxon>Glomerellaceae</taxon>
        <taxon>Colletotrichum</taxon>
        <taxon>Colletotrichum destructivum species complex</taxon>
    </lineage>
</organism>
<accession>A0A4U6XGW9</accession>
<dbReference type="AlphaFoldDB" id="A0A4U6XGW9"/>
<evidence type="ECO:0000313" key="3">
    <source>
        <dbReference type="Proteomes" id="UP000310108"/>
    </source>
</evidence>
<gene>
    <name evidence="2" type="ORF">CTA1_3955</name>
</gene>
<evidence type="ECO:0008006" key="4">
    <source>
        <dbReference type="Google" id="ProtNLM"/>
    </source>
</evidence>
<reference evidence="2 3" key="1">
    <citation type="journal article" date="2019" name="PLoS ONE">
        <title>Comparative genome analysis indicates high evolutionary potential of pathogenicity genes in Colletotrichum tanaceti.</title>
        <authorList>
            <person name="Lelwala R.V."/>
            <person name="Korhonen P.K."/>
            <person name="Young N.D."/>
            <person name="Scott J.B."/>
            <person name="Ades P.A."/>
            <person name="Gasser R.B."/>
            <person name="Taylor P.W.J."/>
        </authorList>
    </citation>
    <scope>NUCLEOTIDE SEQUENCE [LARGE SCALE GENOMIC DNA]</scope>
    <source>
        <strain evidence="2">BRIP57314</strain>
    </source>
</reference>
<dbReference type="Proteomes" id="UP000310108">
    <property type="component" value="Unassembled WGS sequence"/>
</dbReference>
<protein>
    <recommendedName>
        <fullName evidence="4">Secreted protein</fullName>
    </recommendedName>
</protein>
<proteinExistence type="predicted"/>
<feature type="chain" id="PRO_5020398484" description="Secreted protein" evidence="1">
    <location>
        <begin position="24"/>
        <end position="207"/>
    </location>
</feature>
<dbReference type="OrthoDB" id="5086500at2759"/>
<name>A0A4U6XGW9_9PEZI</name>